<name>A0A1B8PL10_MORNO</name>
<evidence type="ECO:0000313" key="2">
    <source>
        <dbReference type="Proteomes" id="UP000092671"/>
    </source>
</evidence>
<organism evidence="1 2">
    <name type="scientific">Moraxella nonliquefaciens</name>
    <dbReference type="NCBI Taxonomy" id="478"/>
    <lineage>
        <taxon>Bacteria</taxon>
        <taxon>Pseudomonadati</taxon>
        <taxon>Pseudomonadota</taxon>
        <taxon>Gammaproteobacteria</taxon>
        <taxon>Moraxellales</taxon>
        <taxon>Moraxellaceae</taxon>
        <taxon>Moraxella</taxon>
    </lineage>
</organism>
<dbReference type="EMBL" id="LZDN01000005">
    <property type="protein sequence ID" value="OBX51657.1"/>
    <property type="molecule type" value="Genomic_DNA"/>
</dbReference>
<proteinExistence type="predicted"/>
<protein>
    <submittedName>
        <fullName evidence="1">Uncharacterized protein</fullName>
    </submittedName>
</protein>
<accession>A0A1B8PL10</accession>
<gene>
    <name evidence="1" type="ORF">A9Z60_07175</name>
</gene>
<dbReference type="AlphaFoldDB" id="A0A1B8PL10"/>
<sequence length="86" mass="9663">MRFYHNKSTIIMQALTLSVMVVTLGFLGMIANAHTNTPKQISNQQIQRQDALNQALTTSPTVHIQIPTLEQTQSPARRKPTLFCDL</sequence>
<evidence type="ECO:0000313" key="1">
    <source>
        <dbReference type="EMBL" id="OBX51657.1"/>
    </source>
</evidence>
<dbReference type="Proteomes" id="UP000092671">
    <property type="component" value="Unassembled WGS sequence"/>
</dbReference>
<reference evidence="1 2" key="1">
    <citation type="submission" date="2016-06" db="EMBL/GenBank/DDBJ databases">
        <title>Draft genome of Moraxella nonliquefaciens CCUG 60284.</title>
        <authorList>
            <person name="Salva-Serra F."/>
            <person name="Engstrom-Jakobsson H."/>
            <person name="Thorell K."/>
            <person name="Gonzales-Siles L."/>
            <person name="Karlsson R."/>
            <person name="Boulund F."/>
            <person name="Engstrand L."/>
            <person name="Kristiansson E."/>
            <person name="Moore E."/>
        </authorList>
    </citation>
    <scope>NUCLEOTIDE SEQUENCE [LARGE SCALE GENOMIC DNA]</scope>
    <source>
        <strain evidence="1 2">CCUG 60284</strain>
    </source>
</reference>
<comment type="caution">
    <text evidence="1">The sequence shown here is derived from an EMBL/GenBank/DDBJ whole genome shotgun (WGS) entry which is preliminary data.</text>
</comment>